<evidence type="ECO:0000256" key="1">
    <source>
        <dbReference type="SAM" id="MobiDB-lite"/>
    </source>
</evidence>
<dbReference type="PANTHER" id="PTHR35788:SF1">
    <property type="entry name" value="EXPORTED PROTEIN"/>
    <property type="match status" value="1"/>
</dbReference>
<dbReference type="InterPro" id="IPR052913">
    <property type="entry name" value="Glycopeptide_resist_protein"/>
</dbReference>
<protein>
    <recommendedName>
        <fullName evidence="2">YoaR-like putative peptidoglycan binding domain-containing protein</fullName>
    </recommendedName>
</protein>
<feature type="compositionally biased region" description="Polar residues" evidence="1">
    <location>
        <begin position="290"/>
        <end position="307"/>
    </location>
</feature>
<accession>A0A0M2SVD0</accession>
<dbReference type="Pfam" id="PF04294">
    <property type="entry name" value="VanW"/>
    <property type="match status" value="1"/>
</dbReference>
<dbReference type="InterPro" id="IPR022029">
    <property type="entry name" value="YoaR-like_PG-bd"/>
</dbReference>
<dbReference type="EMBL" id="LAYY01000007">
    <property type="protein sequence ID" value="KKK38524.1"/>
    <property type="molecule type" value="Genomic_DNA"/>
</dbReference>
<sequence>MKITWIFGLILLVQQVNAPERLTIRHNEEPLLTVNRSEFVHPIPGLPLVNQEKLEELARQLQLQVQTPPQDARLNNNGSIIPEKAGLELNKEKFKGSFERAFYRSGPRVVDVPIREIYPRVDSELLANIRGKIIGHYTTYFNSQNKERSQNIRLAAEAIDNHVVFPGETFSFNRTVGNRTKKKGYLPAPIIVRGELSEGIGGGICQVSSTLFNAVDRSGLKIMERYSHSKRVPYVPPGRDATVSWYGPDFTFKNSYNQPVLIRAKVHGGVMGVTIFSSESVNVEPRHVPSASSQLPLETPANEITDN</sequence>
<dbReference type="OrthoDB" id="9813301at2"/>
<dbReference type="InterPro" id="IPR007391">
    <property type="entry name" value="Vancomycin_resist_VanW"/>
</dbReference>
<gene>
    <name evidence="3" type="ORF">WQ57_07925</name>
</gene>
<name>A0A0M2SVD0_9BACI</name>
<dbReference type="RefSeq" id="WP_046523215.1">
    <property type="nucleotide sequence ID" value="NZ_LAYY01000007.1"/>
</dbReference>
<dbReference type="PATRIC" id="fig|1408103.3.peg.1786"/>
<evidence type="ECO:0000313" key="4">
    <source>
        <dbReference type="Proteomes" id="UP000034166"/>
    </source>
</evidence>
<comment type="caution">
    <text evidence="3">The sequence shown here is derived from an EMBL/GenBank/DDBJ whole genome shotgun (WGS) entry which is preliminary data.</text>
</comment>
<feature type="domain" description="YoaR-like putative peptidoglycan binding" evidence="2">
    <location>
        <begin position="46"/>
        <end position="109"/>
    </location>
</feature>
<evidence type="ECO:0000259" key="2">
    <source>
        <dbReference type="Pfam" id="PF12229"/>
    </source>
</evidence>
<evidence type="ECO:0000313" key="3">
    <source>
        <dbReference type="EMBL" id="KKK38524.1"/>
    </source>
</evidence>
<feature type="region of interest" description="Disordered" evidence="1">
    <location>
        <begin position="287"/>
        <end position="307"/>
    </location>
</feature>
<dbReference type="PANTHER" id="PTHR35788">
    <property type="entry name" value="EXPORTED PROTEIN-RELATED"/>
    <property type="match status" value="1"/>
</dbReference>
<organism evidence="3 4">
    <name type="scientific">Mesobacillus campisalis</name>
    <dbReference type="NCBI Taxonomy" id="1408103"/>
    <lineage>
        <taxon>Bacteria</taxon>
        <taxon>Bacillati</taxon>
        <taxon>Bacillota</taxon>
        <taxon>Bacilli</taxon>
        <taxon>Bacillales</taxon>
        <taxon>Bacillaceae</taxon>
        <taxon>Mesobacillus</taxon>
    </lineage>
</organism>
<dbReference type="AlphaFoldDB" id="A0A0M2SVD0"/>
<keyword evidence="4" id="KW-1185">Reference proteome</keyword>
<dbReference type="Proteomes" id="UP000034166">
    <property type="component" value="Unassembled WGS sequence"/>
</dbReference>
<proteinExistence type="predicted"/>
<dbReference type="Pfam" id="PF12229">
    <property type="entry name" value="PG_binding_4"/>
    <property type="match status" value="1"/>
</dbReference>
<reference evidence="3 4" key="1">
    <citation type="submission" date="2015-04" db="EMBL/GenBank/DDBJ databases">
        <title>Taxonomic description and genome sequence of Bacillus campisalis sp. nov., a novel member of the genus Bacillus isolated from solar saltern.</title>
        <authorList>
            <person name="Mathan Kumar R."/>
            <person name="Kaur G."/>
            <person name="Kumar A."/>
            <person name="Singh N.K."/>
            <person name="Kaur N."/>
            <person name="Kumar N."/>
            <person name="Mayilraj S."/>
        </authorList>
    </citation>
    <scope>NUCLEOTIDE SEQUENCE [LARGE SCALE GENOMIC DNA]</scope>
    <source>
        <strain evidence="3 4">SA2-6</strain>
    </source>
</reference>